<evidence type="ECO:0000313" key="2">
    <source>
        <dbReference type="Proteomes" id="UP000199584"/>
    </source>
</evidence>
<dbReference type="InterPro" id="IPR005358">
    <property type="entry name" value="Puta_zinc/iron-chelating_dom"/>
</dbReference>
<proteinExistence type="predicted"/>
<sequence>MLPLVKLHPAVSQSEENGLFEKLHEIYDQIPETECNRCATCCTVPPPAYIVEFLNMFRYVNKHLPEKWPEFIAGAVRYYFLELVDINQRCPFLGDDRQCQIYEVRPFTCRSYGLMGNGNGEDDLARRNMDKLVVKYREEHGVELPEEIVNFQLPRCQNVRVVNGKNKTPLELIQMLTADIGQLESLFVPMSVVESQYTFMPFVNHLVMSVVSEGARFRRPKVMQEFLANGQSEMLEKYVEKYKRTSF</sequence>
<gene>
    <name evidence="1" type="ORF">SAMN05660706_10128</name>
</gene>
<dbReference type="Proteomes" id="UP000199584">
    <property type="component" value="Unassembled WGS sequence"/>
</dbReference>
<accession>A0A1I6CNB6</accession>
<protein>
    <submittedName>
        <fullName evidence="1">Putative zinc-or iron-chelating domain-containing protein</fullName>
    </submittedName>
</protein>
<organism evidence="1 2">
    <name type="scientific">Desulfoscipio geothermicus DSM 3669</name>
    <dbReference type="NCBI Taxonomy" id="1121426"/>
    <lineage>
        <taxon>Bacteria</taxon>
        <taxon>Bacillati</taxon>
        <taxon>Bacillota</taxon>
        <taxon>Clostridia</taxon>
        <taxon>Eubacteriales</taxon>
        <taxon>Desulfallaceae</taxon>
        <taxon>Desulfoscipio</taxon>
    </lineage>
</organism>
<reference evidence="2" key="1">
    <citation type="submission" date="2016-10" db="EMBL/GenBank/DDBJ databases">
        <authorList>
            <person name="Varghese N."/>
            <person name="Submissions S."/>
        </authorList>
    </citation>
    <scope>NUCLEOTIDE SEQUENCE [LARGE SCALE GENOMIC DNA]</scope>
    <source>
        <strain evidence="2">DSM 3669</strain>
    </source>
</reference>
<evidence type="ECO:0000313" key="1">
    <source>
        <dbReference type="EMBL" id="SFQ94668.1"/>
    </source>
</evidence>
<dbReference type="RefSeq" id="WP_165608105.1">
    <property type="nucleotide sequence ID" value="NZ_FOYM01000001.1"/>
</dbReference>
<dbReference type="STRING" id="39060.SAMN05660706_10128"/>
<dbReference type="AlphaFoldDB" id="A0A1I6CNB6"/>
<name>A0A1I6CNB6_9FIRM</name>
<keyword evidence="2" id="KW-1185">Reference proteome</keyword>
<dbReference type="Pfam" id="PF03692">
    <property type="entry name" value="CxxCxxCC"/>
    <property type="match status" value="1"/>
</dbReference>
<dbReference type="EMBL" id="FOYM01000001">
    <property type="protein sequence ID" value="SFQ94668.1"/>
    <property type="molecule type" value="Genomic_DNA"/>
</dbReference>